<dbReference type="InterPro" id="IPR001638">
    <property type="entry name" value="Solute-binding_3/MltF_N"/>
</dbReference>
<evidence type="ECO:0000256" key="6">
    <source>
        <dbReference type="ARBA" id="ARBA00070228"/>
    </source>
</evidence>
<keyword evidence="10" id="KW-1185">Reference proteome</keyword>
<reference evidence="9 10" key="1">
    <citation type="submission" date="2018-11" db="EMBL/GenBank/DDBJ databases">
        <title>Sequencing the genomes of 1000 actinobacteria strains.</title>
        <authorList>
            <person name="Klenk H.-P."/>
        </authorList>
    </citation>
    <scope>NUCLEOTIDE SEQUENCE [LARGE SCALE GENOMIC DNA]</scope>
    <source>
        <strain evidence="9 10">DSM 44254</strain>
    </source>
</reference>
<comment type="subcellular location">
    <subcellularLocation>
        <location evidence="1">Periplasm</location>
    </subcellularLocation>
</comment>
<proteinExistence type="inferred from homology"/>
<keyword evidence="4 7" id="KW-0732">Signal</keyword>
<dbReference type="InterPro" id="IPR015168">
    <property type="entry name" value="SsuA/THI5"/>
</dbReference>
<dbReference type="GO" id="GO:0042597">
    <property type="term" value="C:periplasmic space"/>
    <property type="evidence" value="ECO:0007669"/>
    <property type="project" value="UniProtKB-SubCell"/>
</dbReference>
<dbReference type="NCBIfam" id="TIGR01728">
    <property type="entry name" value="SsuA_fam"/>
    <property type="match status" value="1"/>
</dbReference>
<dbReference type="EMBL" id="RJKE01000001">
    <property type="protein sequence ID" value="ROO87019.1"/>
    <property type="molecule type" value="Genomic_DNA"/>
</dbReference>
<sequence>MIRTAAALAAVALLAAGCSSAEEDGKPEVKLDYAYYNPASLVIREQGWLEKDGLDVTWVLSAGSNKANENLRAGTVDVGSTAGAAALQARANGTPIKAIEIYSHPEWTALVTGKDSSITSVAQLKGKKIAATKGTDPYFFLLQSLHEAGLSGTDVEVVNLQHGDGEAALKRGDVEAWSGLDPIMAKSEVDSGSKLFYRNTGFTSYGFLNAREDFIEDHPDLAQKVVDAYEKAREWITANPDAAVALLAKESGVTPDVAKVVLTERTDLTVSPVPGAAQRTVLERILPVLVDEGQVKDESSAKTALDTLFDPQFAQKADAS</sequence>
<dbReference type="PANTHER" id="PTHR30024">
    <property type="entry name" value="ALIPHATIC SULFONATES-BINDING PROTEIN-RELATED"/>
    <property type="match status" value="1"/>
</dbReference>
<comment type="similarity">
    <text evidence="2">Belongs to the bacterial solute-binding protein SsuA/TauA family.</text>
</comment>
<name>A0A3N1D0H2_9ACTN</name>
<dbReference type="Gene3D" id="3.40.190.10">
    <property type="entry name" value="Periplasmic binding protein-like II"/>
    <property type="match status" value="2"/>
</dbReference>
<evidence type="ECO:0000256" key="3">
    <source>
        <dbReference type="ARBA" id="ARBA00022448"/>
    </source>
</evidence>
<protein>
    <recommendedName>
        <fullName evidence="6">Putative aliphatic sulfonates-binding protein</fullName>
    </recommendedName>
</protein>
<comment type="function">
    <text evidence="5">Part of a binding-protein-dependent transport system for aliphatic sulfonates. Putative binding protein.</text>
</comment>
<dbReference type="PANTHER" id="PTHR30024:SF21">
    <property type="entry name" value="ABC TRANSPORTER SUBSTRATE-BINDING PROTEIN"/>
    <property type="match status" value="1"/>
</dbReference>
<dbReference type="RefSeq" id="WP_123666359.1">
    <property type="nucleotide sequence ID" value="NZ_RJKE01000001.1"/>
</dbReference>
<dbReference type="SMART" id="SM00062">
    <property type="entry name" value="PBPb"/>
    <property type="match status" value="1"/>
</dbReference>
<evidence type="ECO:0000256" key="7">
    <source>
        <dbReference type="SAM" id="SignalP"/>
    </source>
</evidence>
<evidence type="ECO:0000259" key="8">
    <source>
        <dbReference type="SMART" id="SM00062"/>
    </source>
</evidence>
<organism evidence="9 10">
    <name type="scientific">Actinocorallia herbida</name>
    <dbReference type="NCBI Taxonomy" id="58109"/>
    <lineage>
        <taxon>Bacteria</taxon>
        <taxon>Bacillati</taxon>
        <taxon>Actinomycetota</taxon>
        <taxon>Actinomycetes</taxon>
        <taxon>Streptosporangiales</taxon>
        <taxon>Thermomonosporaceae</taxon>
        <taxon>Actinocorallia</taxon>
    </lineage>
</organism>
<dbReference type="OrthoDB" id="7374754at2"/>
<evidence type="ECO:0000256" key="5">
    <source>
        <dbReference type="ARBA" id="ARBA00055538"/>
    </source>
</evidence>
<dbReference type="InterPro" id="IPR010067">
    <property type="entry name" value="ABC_SsuA_sub-bd"/>
</dbReference>
<dbReference type="FunFam" id="3.40.190.10:FF:000050">
    <property type="entry name" value="Sulfonate ABC transporter substrate-binding protein"/>
    <property type="match status" value="1"/>
</dbReference>
<feature type="signal peptide" evidence="7">
    <location>
        <begin position="1"/>
        <end position="21"/>
    </location>
</feature>
<dbReference type="GO" id="GO:0042626">
    <property type="term" value="F:ATPase-coupled transmembrane transporter activity"/>
    <property type="evidence" value="ECO:0007669"/>
    <property type="project" value="InterPro"/>
</dbReference>
<dbReference type="Pfam" id="PF09084">
    <property type="entry name" value="NMT1"/>
    <property type="match status" value="1"/>
</dbReference>
<evidence type="ECO:0000256" key="1">
    <source>
        <dbReference type="ARBA" id="ARBA00004418"/>
    </source>
</evidence>
<dbReference type="PROSITE" id="PS51257">
    <property type="entry name" value="PROKAR_LIPOPROTEIN"/>
    <property type="match status" value="1"/>
</dbReference>
<feature type="chain" id="PRO_5018288693" description="Putative aliphatic sulfonates-binding protein" evidence="7">
    <location>
        <begin position="22"/>
        <end position="320"/>
    </location>
</feature>
<accession>A0A3N1D0H2</accession>
<evidence type="ECO:0000313" key="10">
    <source>
        <dbReference type="Proteomes" id="UP000272400"/>
    </source>
</evidence>
<evidence type="ECO:0000256" key="4">
    <source>
        <dbReference type="ARBA" id="ARBA00022729"/>
    </source>
</evidence>
<gene>
    <name evidence="9" type="ORF">EDD29_4607</name>
</gene>
<dbReference type="SUPFAM" id="SSF53850">
    <property type="entry name" value="Periplasmic binding protein-like II"/>
    <property type="match status" value="1"/>
</dbReference>
<comment type="caution">
    <text evidence="9">The sequence shown here is derived from an EMBL/GenBank/DDBJ whole genome shotgun (WGS) entry which is preliminary data.</text>
</comment>
<dbReference type="Proteomes" id="UP000272400">
    <property type="component" value="Unassembled WGS sequence"/>
</dbReference>
<evidence type="ECO:0000313" key="9">
    <source>
        <dbReference type="EMBL" id="ROO87019.1"/>
    </source>
</evidence>
<evidence type="ECO:0000256" key="2">
    <source>
        <dbReference type="ARBA" id="ARBA00010742"/>
    </source>
</evidence>
<dbReference type="AlphaFoldDB" id="A0A3N1D0H2"/>
<keyword evidence="3" id="KW-0813">Transport</keyword>
<feature type="domain" description="Solute-binding protein family 3/N-terminal" evidence="8">
    <location>
        <begin position="28"/>
        <end position="239"/>
    </location>
</feature>
<dbReference type="GO" id="GO:0016020">
    <property type="term" value="C:membrane"/>
    <property type="evidence" value="ECO:0007669"/>
    <property type="project" value="InterPro"/>
</dbReference>